<feature type="transmembrane region" description="Helical" evidence="1">
    <location>
        <begin position="31"/>
        <end position="51"/>
    </location>
</feature>
<protein>
    <submittedName>
        <fullName evidence="2">Uncharacterized protein</fullName>
    </submittedName>
</protein>
<keyword evidence="1" id="KW-0472">Membrane</keyword>
<dbReference type="AlphaFoldDB" id="A0A0G0QKV2"/>
<comment type="caution">
    <text evidence="2">The sequence shown here is derived from an EMBL/GenBank/DDBJ whole genome shotgun (WGS) entry which is preliminary data.</text>
</comment>
<proteinExistence type="predicted"/>
<gene>
    <name evidence="2" type="ORF">UT77_C0016G0003</name>
</gene>
<evidence type="ECO:0000256" key="1">
    <source>
        <dbReference type="SAM" id="Phobius"/>
    </source>
</evidence>
<keyword evidence="1" id="KW-1133">Transmembrane helix</keyword>
<organism evidence="2 3">
    <name type="scientific">Candidatus Daviesbacteria bacterium GW2011_GWC2_40_12</name>
    <dbReference type="NCBI Taxonomy" id="1618431"/>
    <lineage>
        <taxon>Bacteria</taxon>
        <taxon>Candidatus Daviesiibacteriota</taxon>
    </lineage>
</organism>
<accession>A0A0G0QKV2</accession>
<keyword evidence="1" id="KW-0812">Transmembrane</keyword>
<dbReference type="Proteomes" id="UP000034881">
    <property type="component" value="Unassembled WGS sequence"/>
</dbReference>
<evidence type="ECO:0000313" key="2">
    <source>
        <dbReference type="EMBL" id="KKR41049.1"/>
    </source>
</evidence>
<reference evidence="2 3" key="1">
    <citation type="journal article" date="2015" name="Nature">
        <title>rRNA introns, odd ribosomes, and small enigmatic genomes across a large radiation of phyla.</title>
        <authorList>
            <person name="Brown C.T."/>
            <person name="Hug L.A."/>
            <person name="Thomas B.C."/>
            <person name="Sharon I."/>
            <person name="Castelle C.J."/>
            <person name="Singh A."/>
            <person name="Wilkins M.J."/>
            <person name="Williams K.H."/>
            <person name="Banfield J.F."/>
        </authorList>
    </citation>
    <scope>NUCLEOTIDE SEQUENCE [LARGE SCALE GENOMIC DNA]</scope>
</reference>
<feature type="transmembrane region" description="Helical" evidence="1">
    <location>
        <begin position="57"/>
        <end position="79"/>
    </location>
</feature>
<dbReference type="EMBL" id="LBYB01000016">
    <property type="protein sequence ID" value="KKR41049.1"/>
    <property type="molecule type" value="Genomic_DNA"/>
</dbReference>
<sequence length="95" mass="10758">MRIRKKYIKSKSKAGARMVLDFFRNWPNYSVFECGLLGGKHGSVLILAFLVTQDLSIGYIGNAVFKIALLLIIFASSILQAKKMLKKQLYGNFVR</sequence>
<name>A0A0G0QKV2_9BACT</name>
<evidence type="ECO:0000313" key="3">
    <source>
        <dbReference type="Proteomes" id="UP000034881"/>
    </source>
</evidence>